<dbReference type="Proteomes" id="UP001163321">
    <property type="component" value="Chromosome 5"/>
</dbReference>
<organism evidence="1 2">
    <name type="scientific">Peronosclerospora sorghi</name>
    <dbReference type="NCBI Taxonomy" id="230839"/>
    <lineage>
        <taxon>Eukaryota</taxon>
        <taxon>Sar</taxon>
        <taxon>Stramenopiles</taxon>
        <taxon>Oomycota</taxon>
        <taxon>Peronosporomycetes</taxon>
        <taxon>Peronosporales</taxon>
        <taxon>Peronosporaceae</taxon>
        <taxon>Peronosclerospora</taxon>
    </lineage>
</organism>
<evidence type="ECO:0000313" key="1">
    <source>
        <dbReference type="EMBL" id="KAI9911307.1"/>
    </source>
</evidence>
<evidence type="ECO:0000313" key="2">
    <source>
        <dbReference type="Proteomes" id="UP001163321"/>
    </source>
</evidence>
<gene>
    <name evidence="1" type="ORF">PsorP6_009607</name>
</gene>
<dbReference type="EMBL" id="CM047584">
    <property type="protein sequence ID" value="KAI9911307.1"/>
    <property type="molecule type" value="Genomic_DNA"/>
</dbReference>
<name>A0ACC0VYL3_9STRA</name>
<keyword evidence="2" id="KW-1185">Reference proteome</keyword>
<reference evidence="1 2" key="1">
    <citation type="journal article" date="2022" name="bioRxiv">
        <title>The genome of the oomycete Peronosclerospora sorghi, a cosmopolitan pathogen of maize and sorghum, is inflated with dispersed pseudogenes.</title>
        <authorList>
            <person name="Fletcher K."/>
            <person name="Martin F."/>
            <person name="Isakeit T."/>
            <person name="Cavanaugh K."/>
            <person name="Magill C."/>
            <person name="Michelmore R."/>
        </authorList>
    </citation>
    <scope>NUCLEOTIDE SEQUENCE [LARGE SCALE GENOMIC DNA]</scope>
    <source>
        <strain evidence="1">P6</strain>
    </source>
</reference>
<protein>
    <submittedName>
        <fullName evidence="1">Uncharacterized protein</fullName>
    </submittedName>
</protein>
<sequence length="242" mass="27511">MQKIAAHVYLHVNDVRVDITGLTPGAAAIDGPMTKVRRKMTRMQVWLRIPRSLRAGEADTQILVEHSMSIKCLNICAGVVNHDDGDDDEKAVIKRNDSLKDKEDVGRSETSFLSFPCIDLKVRVAPIPRLLDIVKHIAPIPMKNRIDHLDLVFESINRVSVTLKPLLSLLRDLFVPFMDYQALVQSVRALEHDENVRKPISIEDEAFYVENCDQVDSNTLLFAQDKKDRHERLRIGSCHVLE</sequence>
<comment type="caution">
    <text evidence="1">The sequence shown here is derived from an EMBL/GenBank/DDBJ whole genome shotgun (WGS) entry which is preliminary data.</text>
</comment>
<proteinExistence type="predicted"/>
<accession>A0ACC0VYL3</accession>